<evidence type="ECO:0000256" key="21">
    <source>
        <dbReference type="ARBA" id="ARBA00023268"/>
    </source>
</evidence>
<keyword evidence="7" id="KW-1003">Cell membrane</keyword>
<comment type="similarity">
    <text evidence="3">In the C-terminal section; belongs to the transpeptidase family.</text>
</comment>
<keyword evidence="22" id="KW-0961">Cell wall biogenesis/degradation</keyword>
<evidence type="ECO:0000256" key="7">
    <source>
        <dbReference type="ARBA" id="ARBA00022475"/>
    </source>
</evidence>
<evidence type="ECO:0000256" key="12">
    <source>
        <dbReference type="ARBA" id="ARBA00022679"/>
    </source>
</evidence>
<dbReference type="EC" id="3.4.16.4" evidence="5"/>
<evidence type="ECO:0000256" key="6">
    <source>
        <dbReference type="ARBA" id="ARBA00018638"/>
    </source>
</evidence>
<dbReference type="EC" id="2.4.99.28" evidence="24"/>
<keyword evidence="15" id="KW-0133">Cell shape</keyword>
<evidence type="ECO:0000256" key="17">
    <source>
        <dbReference type="ARBA" id="ARBA00022984"/>
    </source>
</evidence>
<evidence type="ECO:0000256" key="10">
    <source>
        <dbReference type="ARBA" id="ARBA00022670"/>
    </source>
</evidence>
<evidence type="ECO:0000259" key="30">
    <source>
        <dbReference type="Pfam" id="PF00912"/>
    </source>
</evidence>
<evidence type="ECO:0000256" key="26">
    <source>
        <dbReference type="ARBA" id="ARBA00060592"/>
    </source>
</evidence>
<reference evidence="32 33" key="1">
    <citation type="submission" date="2020-02" db="EMBL/GenBank/DDBJ databases">
        <authorList>
            <person name="Zheng R.K."/>
            <person name="Sun C.M."/>
        </authorList>
    </citation>
    <scope>NUCLEOTIDE SEQUENCE [LARGE SCALE GENOMIC DNA]</scope>
    <source>
        <strain evidence="33">zrk23</strain>
    </source>
</reference>
<dbReference type="PANTHER" id="PTHR32282">
    <property type="entry name" value="BINDING PROTEIN TRANSPEPTIDASE, PUTATIVE-RELATED"/>
    <property type="match status" value="1"/>
</dbReference>
<comment type="catalytic activity">
    <reaction evidence="23">
        <text>Preferential cleavage: (Ac)2-L-Lys-D-Ala-|-D-Ala. Also transpeptidation of peptidyl-alanyl moieties that are N-acyl substituents of D-alanine.</text>
        <dbReference type="EC" id="3.4.16.4"/>
    </reaction>
</comment>
<dbReference type="Pfam" id="PF00905">
    <property type="entry name" value="Transpeptidase"/>
    <property type="match status" value="1"/>
</dbReference>
<comment type="subcellular location">
    <subcellularLocation>
        <location evidence="1">Cell inner membrane</location>
        <topology evidence="1">Single-pass type II membrane protein</topology>
    </subcellularLocation>
</comment>
<comment type="pathway">
    <text evidence="26">Glycan biosynthesis.</text>
</comment>
<dbReference type="GO" id="GO:0046677">
    <property type="term" value="P:response to antibiotic"/>
    <property type="evidence" value="ECO:0007669"/>
    <property type="project" value="UniProtKB-KW"/>
</dbReference>
<keyword evidence="21" id="KW-0511">Multifunctional enzyme</keyword>
<evidence type="ECO:0000259" key="29">
    <source>
        <dbReference type="Pfam" id="PF00905"/>
    </source>
</evidence>
<keyword evidence="8" id="KW-0997">Cell inner membrane</keyword>
<dbReference type="InterPro" id="IPR031376">
    <property type="entry name" value="PCB_OB"/>
</dbReference>
<dbReference type="EMBL" id="CP049109">
    <property type="protein sequence ID" value="QIG78420.1"/>
    <property type="molecule type" value="Genomic_DNA"/>
</dbReference>
<evidence type="ECO:0000256" key="15">
    <source>
        <dbReference type="ARBA" id="ARBA00022960"/>
    </source>
</evidence>
<keyword evidence="18 28" id="KW-1133">Transmembrane helix</keyword>
<proteinExistence type="inferred from homology"/>
<evidence type="ECO:0000256" key="20">
    <source>
        <dbReference type="ARBA" id="ARBA00023251"/>
    </source>
</evidence>
<keyword evidence="11" id="KW-0328">Glycosyltransferase</keyword>
<dbReference type="SUPFAM" id="SSF56601">
    <property type="entry name" value="beta-lactamase/transpeptidase-like"/>
    <property type="match status" value="1"/>
</dbReference>
<comment type="similarity">
    <text evidence="4">In the N-terminal section; belongs to the glycosyltransferase 51 family.</text>
</comment>
<keyword evidence="14" id="KW-0378">Hydrolase</keyword>
<feature type="domain" description="Glycosyl transferase family 51" evidence="30">
    <location>
        <begin position="80"/>
        <end position="254"/>
    </location>
</feature>
<organism evidence="32 33">
    <name type="scientific">Stakelama tenebrarum</name>
    <dbReference type="NCBI Taxonomy" id="2711215"/>
    <lineage>
        <taxon>Bacteria</taxon>
        <taxon>Pseudomonadati</taxon>
        <taxon>Pseudomonadota</taxon>
        <taxon>Alphaproteobacteria</taxon>
        <taxon>Sphingomonadales</taxon>
        <taxon>Sphingomonadaceae</taxon>
        <taxon>Stakelama</taxon>
    </lineage>
</organism>
<evidence type="ECO:0000313" key="32">
    <source>
        <dbReference type="EMBL" id="QIG78420.1"/>
    </source>
</evidence>
<dbReference type="Pfam" id="PF17092">
    <property type="entry name" value="PCB_OB"/>
    <property type="match status" value="1"/>
</dbReference>
<dbReference type="GO" id="GO:0008658">
    <property type="term" value="F:penicillin binding"/>
    <property type="evidence" value="ECO:0007669"/>
    <property type="project" value="InterPro"/>
</dbReference>
<evidence type="ECO:0000256" key="18">
    <source>
        <dbReference type="ARBA" id="ARBA00022989"/>
    </source>
</evidence>
<keyword evidence="10" id="KW-0645">Protease</keyword>
<keyword evidence="20" id="KW-0046">Antibiotic resistance</keyword>
<keyword evidence="17" id="KW-0573">Peptidoglycan synthesis</keyword>
<evidence type="ECO:0000313" key="33">
    <source>
        <dbReference type="Proteomes" id="UP000501568"/>
    </source>
</evidence>
<name>A0A6G6Y0I2_9SPHN</name>
<evidence type="ECO:0000256" key="25">
    <source>
        <dbReference type="ARBA" id="ARBA00049902"/>
    </source>
</evidence>
<evidence type="ECO:0000256" key="28">
    <source>
        <dbReference type="SAM" id="Phobius"/>
    </source>
</evidence>
<dbReference type="Gene3D" id="1.10.3810.10">
    <property type="entry name" value="Biosynthetic peptidoglycan transglycosylase-like"/>
    <property type="match status" value="1"/>
</dbReference>
<evidence type="ECO:0000256" key="23">
    <source>
        <dbReference type="ARBA" id="ARBA00034000"/>
    </source>
</evidence>
<dbReference type="SUPFAM" id="SSF53955">
    <property type="entry name" value="Lysozyme-like"/>
    <property type="match status" value="1"/>
</dbReference>
<feature type="transmembrane region" description="Helical" evidence="28">
    <location>
        <begin position="31"/>
        <end position="54"/>
    </location>
</feature>
<dbReference type="FunFam" id="1.10.3810.10:FF:000003">
    <property type="entry name" value="Penicillin-binding protein 1a"/>
    <property type="match status" value="1"/>
</dbReference>
<dbReference type="InterPro" id="IPR012338">
    <property type="entry name" value="Beta-lactam/transpept-like"/>
</dbReference>
<dbReference type="KEGG" id="spzr:G5C33_00490"/>
<dbReference type="Proteomes" id="UP000501568">
    <property type="component" value="Chromosome"/>
</dbReference>
<keyword evidence="19 28" id="KW-0472">Membrane</keyword>
<dbReference type="Gene3D" id="3.40.710.10">
    <property type="entry name" value="DD-peptidase/beta-lactamase superfamily"/>
    <property type="match status" value="2"/>
</dbReference>
<gene>
    <name evidence="32" type="ORF">G5C33_00490</name>
</gene>
<feature type="domain" description="Penicillin-binding protein transpeptidase" evidence="29">
    <location>
        <begin position="449"/>
        <end position="742"/>
    </location>
</feature>
<evidence type="ECO:0000256" key="3">
    <source>
        <dbReference type="ARBA" id="ARBA00007090"/>
    </source>
</evidence>
<feature type="region of interest" description="Disordered" evidence="27">
    <location>
        <begin position="786"/>
        <end position="838"/>
    </location>
</feature>
<dbReference type="RefSeq" id="WP_165325419.1">
    <property type="nucleotide sequence ID" value="NZ_CP049109.1"/>
</dbReference>
<dbReference type="AlphaFoldDB" id="A0A6G6Y0I2"/>
<keyword evidence="12" id="KW-0808">Transferase</keyword>
<dbReference type="GO" id="GO:0006508">
    <property type="term" value="P:proteolysis"/>
    <property type="evidence" value="ECO:0007669"/>
    <property type="project" value="UniProtKB-KW"/>
</dbReference>
<keyword evidence="13 28" id="KW-0812">Transmembrane</keyword>
<evidence type="ECO:0000256" key="1">
    <source>
        <dbReference type="ARBA" id="ARBA00004249"/>
    </source>
</evidence>
<evidence type="ECO:0000256" key="27">
    <source>
        <dbReference type="SAM" id="MobiDB-lite"/>
    </source>
</evidence>
<evidence type="ECO:0000256" key="22">
    <source>
        <dbReference type="ARBA" id="ARBA00023316"/>
    </source>
</evidence>
<keyword evidence="33" id="KW-1185">Reference proteome</keyword>
<dbReference type="GO" id="GO:0009252">
    <property type="term" value="P:peptidoglycan biosynthetic process"/>
    <property type="evidence" value="ECO:0007669"/>
    <property type="project" value="UniProtKB-UniPathway"/>
</dbReference>
<evidence type="ECO:0000256" key="24">
    <source>
        <dbReference type="ARBA" id="ARBA00044770"/>
    </source>
</evidence>
<evidence type="ECO:0000256" key="13">
    <source>
        <dbReference type="ARBA" id="ARBA00022692"/>
    </source>
</evidence>
<evidence type="ECO:0000256" key="4">
    <source>
        <dbReference type="ARBA" id="ARBA00007739"/>
    </source>
</evidence>
<evidence type="ECO:0000256" key="2">
    <source>
        <dbReference type="ARBA" id="ARBA00004752"/>
    </source>
</evidence>
<evidence type="ECO:0000259" key="31">
    <source>
        <dbReference type="Pfam" id="PF17092"/>
    </source>
</evidence>
<evidence type="ECO:0000256" key="11">
    <source>
        <dbReference type="ARBA" id="ARBA00022676"/>
    </source>
</evidence>
<evidence type="ECO:0000256" key="9">
    <source>
        <dbReference type="ARBA" id="ARBA00022645"/>
    </source>
</evidence>
<dbReference type="Pfam" id="PF00912">
    <property type="entry name" value="Transgly"/>
    <property type="match status" value="1"/>
</dbReference>
<evidence type="ECO:0000256" key="16">
    <source>
        <dbReference type="ARBA" id="ARBA00022968"/>
    </source>
</evidence>
<dbReference type="UniPathway" id="UPA00219"/>
<dbReference type="InterPro" id="IPR001264">
    <property type="entry name" value="Glyco_trans_51"/>
</dbReference>
<keyword evidence="16" id="KW-0735">Signal-anchor</keyword>
<evidence type="ECO:0000256" key="5">
    <source>
        <dbReference type="ARBA" id="ARBA00012448"/>
    </source>
</evidence>
<dbReference type="InterPro" id="IPR023346">
    <property type="entry name" value="Lysozyme-like_dom_sf"/>
</dbReference>
<dbReference type="GO" id="GO:0008360">
    <property type="term" value="P:regulation of cell shape"/>
    <property type="evidence" value="ECO:0007669"/>
    <property type="project" value="UniProtKB-KW"/>
</dbReference>
<dbReference type="GO" id="GO:0071555">
    <property type="term" value="P:cell wall organization"/>
    <property type="evidence" value="ECO:0007669"/>
    <property type="project" value="UniProtKB-KW"/>
</dbReference>
<comment type="pathway">
    <text evidence="2">Cell wall biogenesis; peptidoglycan biosynthesis.</text>
</comment>
<feature type="domain" description="Penicillin-binding protein OB-like" evidence="31">
    <location>
        <begin position="349"/>
        <end position="447"/>
    </location>
</feature>
<dbReference type="GO" id="GO:0009002">
    <property type="term" value="F:serine-type D-Ala-D-Ala carboxypeptidase activity"/>
    <property type="evidence" value="ECO:0007669"/>
    <property type="project" value="UniProtKB-EC"/>
</dbReference>
<dbReference type="InterPro" id="IPR050396">
    <property type="entry name" value="Glycosyltr_51/Transpeptidase"/>
</dbReference>
<protein>
    <recommendedName>
        <fullName evidence="6">Penicillin-binding protein 1A</fullName>
        <ecNumber evidence="24">2.4.99.28</ecNumber>
        <ecNumber evidence="5">3.4.16.4</ecNumber>
    </recommendedName>
</protein>
<comment type="catalytic activity">
    <reaction evidence="25">
        <text>[GlcNAc-(1-&gt;4)-Mur2Ac(oyl-L-Ala-gamma-D-Glu-L-Lys-D-Ala-D-Ala)](n)-di-trans,octa-cis-undecaprenyl diphosphate + beta-D-GlcNAc-(1-&gt;4)-Mur2Ac(oyl-L-Ala-gamma-D-Glu-L-Lys-D-Ala-D-Ala)-di-trans,octa-cis-undecaprenyl diphosphate = [GlcNAc-(1-&gt;4)-Mur2Ac(oyl-L-Ala-gamma-D-Glu-L-Lys-D-Ala-D-Ala)](n+1)-di-trans,octa-cis-undecaprenyl diphosphate + di-trans,octa-cis-undecaprenyl diphosphate + H(+)</text>
        <dbReference type="Rhea" id="RHEA:23708"/>
        <dbReference type="Rhea" id="RHEA-COMP:9602"/>
        <dbReference type="Rhea" id="RHEA-COMP:9603"/>
        <dbReference type="ChEBI" id="CHEBI:15378"/>
        <dbReference type="ChEBI" id="CHEBI:58405"/>
        <dbReference type="ChEBI" id="CHEBI:60033"/>
        <dbReference type="ChEBI" id="CHEBI:78435"/>
        <dbReference type="EC" id="2.4.99.28"/>
    </reaction>
</comment>
<dbReference type="PANTHER" id="PTHR32282:SF27">
    <property type="entry name" value="PENICILLIN-BINDING PROTEIN 1A"/>
    <property type="match status" value="1"/>
</dbReference>
<dbReference type="InterPro" id="IPR001460">
    <property type="entry name" value="PCN-bd_Tpept"/>
</dbReference>
<evidence type="ECO:0000256" key="14">
    <source>
        <dbReference type="ARBA" id="ARBA00022801"/>
    </source>
</evidence>
<keyword evidence="9" id="KW-0121">Carboxypeptidase</keyword>
<sequence length="838" mass="93517">MVDVELSSIKLRLKRDIGGLSGAFDKIRRRWWFRVLAWMALFAGIAAFLLWLLVARHLPSVDTLRTYEPPLPTYVRDYNGEPIHSYARERRVQLSYNEYPDLLVKAYLAAEDRSFFEHHGLDYPGLARAAFQGLIRGETPRGTSTITQQVAKNLLVGNESSYMRKLKEAILAWRMEDTLTKEQILELYLNSIELGRNAGGVEAASHAYFGKELDDLSLEQMAYLAILPKGPANYTPERHADRALERRNWVLSEMLRNDFITEEQYQTAVAKPLGTVPRQTPKFERVGGYFVEEVRRRLIDKFGETDEDGPYSVYSGGLWVRTSLRPDLQQYAQQALRDGLVRFDRGRGWNGAIRNVDISDGDWRQALLNTNIGIDYEDWRAAIVISREGDSAEIGFEDGSTGGLPASAAAMAVRGKGGRAFDALKPGDIIAVAPQGSNFALRAIPRISGGMVIEDPRNGRVMAMQGGFDSRIQAFNRATQAQRQPGSTIKPIVYSAALEQGMTPASIVNDEPLCVWQGADLGEKCFRNFGNARGAGPKTLRWGIEQSRNLMTVHIANDVGMEHVVDLIQRIGVSRQQFPPYLSYALGAGETTVMRMVNAYSILANHGRALTPTLIDYVQDRHGTVIWPENWSACEGCNAPDWDGRPMPRPQMRGRQVLDPMTAYQMVHITEGVVQRGTATTLRELDRPMMGKTGTTTGPTDVWFMGGIPQMIGGLYIGYDSPTNLGRYAQGGTVAAPIFKAFAKQAFEGLPVEAFRAPPGIRMVRIDRATGKPVFGSWPSGEPHASVIWEAFKPESEPRRRNRDEEEAEADKPRERAAPRQDDGPRDSEFLQREGGIY</sequence>
<dbReference type="GO" id="GO:0005886">
    <property type="term" value="C:plasma membrane"/>
    <property type="evidence" value="ECO:0007669"/>
    <property type="project" value="UniProtKB-SubCell"/>
</dbReference>
<evidence type="ECO:0000256" key="8">
    <source>
        <dbReference type="ARBA" id="ARBA00022519"/>
    </source>
</evidence>
<feature type="compositionally biased region" description="Basic and acidic residues" evidence="27">
    <location>
        <begin position="792"/>
        <end position="832"/>
    </location>
</feature>
<accession>A0A6G6Y0I2</accession>
<dbReference type="GO" id="GO:0030288">
    <property type="term" value="C:outer membrane-bounded periplasmic space"/>
    <property type="evidence" value="ECO:0007669"/>
    <property type="project" value="TreeGrafter"/>
</dbReference>
<dbReference type="GO" id="GO:0008955">
    <property type="term" value="F:peptidoglycan glycosyltransferase activity"/>
    <property type="evidence" value="ECO:0007669"/>
    <property type="project" value="UniProtKB-EC"/>
</dbReference>
<evidence type="ECO:0000256" key="19">
    <source>
        <dbReference type="ARBA" id="ARBA00023136"/>
    </source>
</evidence>
<dbReference type="InterPro" id="IPR036950">
    <property type="entry name" value="PBP_transglycosylase"/>
</dbReference>